<dbReference type="EMBL" id="GBXM01057997">
    <property type="protein sequence ID" value="JAH50580.1"/>
    <property type="molecule type" value="Transcribed_RNA"/>
</dbReference>
<organism evidence="1">
    <name type="scientific">Anguilla anguilla</name>
    <name type="common">European freshwater eel</name>
    <name type="synonym">Muraena anguilla</name>
    <dbReference type="NCBI Taxonomy" id="7936"/>
    <lineage>
        <taxon>Eukaryota</taxon>
        <taxon>Metazoa</taxon>
        <taxon>Chordata</taxon>
        <taxon>Craniata</taxon>
        <taxon>Vertebrata</taxon>
        <taxon>Euteleostomi</taxon>
        <taxon>Actinopterygii</taxon>
        <taxon>Neopterygii</taxon>
        <taxon>Teleostei</taxon>
        <taxon>Anguilliformes</taxon>
        <taxon>Anguillidae</taxon>
        <taxon>Anguilla</taxon>
    </lineage>
</organism>
<accession>A0A0E9TCE7</accession>
<evidence type="ECO:0000313" key="1">
    <source>
        <dbReference type="EMBL" id="JAH50580.1"/>
    </source>
</evidence>
<reference evidence="1" key="2">
    <citation type="journal article" date="2015" name="Fish Shellfish Immunol.">
        <title>Early steps in the European eel (Anguilla anguilla)-Vibrio vulnificus interaction in the gills: Role of the RtxA13 toxin.</title>
        <authorList>
            <person name="Callol A."/>
            <person name="Pajuelo D."/>
            <person name="Ebbesson L."/>
            <person name="Teles M."/>
            <person name="MacKenzie S."/>
            <person name="Amaro C."/>
        </authorList>
    </citation>
    <scope>NUCLEOTIDE SEQUENCE</scope>
</reference>
<dbReference type="AlphaFoldDB" id="A0A0E9TCE7"/>
<sequence length="48" mass="4970">MFPLTKGTKFGGTVLVLRGLGLCRFNSGGSSGLGNPFGTGMPLAWRPD</sequence>
<reference evidence="1" key="1">
    <citation type="submission" date="2014-11" db="EMBL/GenBank/DDBJ databases">
        <authorList>
            <person name="Amaro Gonzalez C."/>
        </authorList>
    </citation>
    <scope>NUCLEOTIDE SEQUENCE</scope>
</reference>
<protein>
    <submittedName>
        <fullName evidence="1">Uncharacterized protein</fullName>
    </submittedName>
</protein>
<name>A0A0E9TCE7_ANGAN</name>
<proteinExistence type="predicted"/>